<dbReference type="GeneID" id="300556439"/>
<evidence type="ECO:0000313" key="1">
    <source>
        <dbReference type="EMBL" id="MFN6548258.1"/>
    </source>
</evidence>
<accession>A0ABW9LJS5</accession>
<keyword evidence="2" id="KW-1185">Reference proteome</keyword>
<reference evidence="1 2" key="1">
    <citation type="submission" date="2024-12" db="EMBL/GenBank/DDBJ databases">
        <title>The coexistence of Mycolicibacterium septicum and Mycolicibacterium nivoides in clinical samples.</title>
        <authorList>
            <person name="Wang C."/>
            <person name="Feng Y."/>
            <person name="Zong Z."/>
        </authorList>
    </citation>
    <scope>NUCLEOTIDE SEQUENCE [LARGE SCALE GENOMIC DNA]</scope>
    <source>
        <strain evidence="1 2">120309</strain>
    </source>
</reference>
<evidence type="ECO:0000313" key="2">
    <source>
        <dbReference type="Proteomes" id="UP001635816"/>
    </source>
</evidence>
<sequence>MELVDETRVRMAPGMYSWCMLLTFTIAPTAPAADLIGSLLAHPRYRHDCISPWSGATEPVHGPYRLEALKPDGFQRCSRAHAVASLWSWPATNLNPWGSSEFLLSRELVMAWTAPIMTAADEIYRLSVPREGNEHSYGWVIGLNGFHEFVAICRERATATAIIASDD</sequence>
<dbReference type="Proteomes" id="UP001635816">
    <property type="component" value="Unassembled WGS sequence"/>
</dbReference>
<comment type="caution">
    <text evidence="1">The sequence shown here is derived from an EMBL/GenBank/DDBJ whole genome shotgun (WGS) entry which is preliminary data.</text>
</comment>
<name>A0ABW9LJS5_9MYCO</name>
<proteinExistence type="predicted"/>
<organism evidence="1 2">
    <name type="scientific">Mycolicibacterium nivoides</name>
    <dbReference type="NCBI Taxonomy" id="2487344"/>
    <lineage>
        <taxon>Bacteria</taxon>
        <taxon>Bacillati</taxon>
        <taxon>Actinomycetota</taxon>
        <taxon>Actinomycetes</taxon>
        <taxon>Mycobacteriales</taxon>
        <taxon>Mycobacteriaceae</taxon>
        <taxon>Mycolicibacterium</taxon>
    </lineage>
</organism>
<dbReference type="EMBL" id="JBKBDD010000021">
    <property type="protein sequence ID" value="MFN6548258.1"/>
    <property type="molecule type" value="Genomic_DNA"/>
</dbReference>
<gene>
    <name evidence="1" type="ORF">ACK4CT_34350</name>
</gene>
<protein>
    <submittedName>
        <fullName evidence="1">Uncharacterized protein</fullName>
    </submittedName>
</protein>
<dbReference type="RefSeq" id="WP_090428486.1">
    <property type="nucleotide sequence ID" value="NZ_CP034072.1"/>
</dbReference>